<dbReference type="GO" id="GO:0006491">
    <property type="term" value="P:N-glycan processing"/>
    <property type="evidence" value="ECO:0007669"/>
    <property type="project" value="TreeGrafter"/>
</dbReference>
<reference evidence="8 9" key="1">
    <citation type="submission" date="2016-07" db="EMBL/GenBank/DDBJ databases">
        <title>Multiple horizontal gene transfer events from other fungi enriched the ability of initially mycotrophic Trichoderma (Ascomycota) to feed on dead plant biomass.</title>
        <authorList>
            <consortium name="DOE Joint Genome Institute"/>
            <person name="Aerts A."/>
            <person name="Atanasova L."/>
            <person name="Chenthamara K."/>
            <person name="Zhang J."/>
            <person name="Grujic M."/>
            <person name="Henrissat B."/>
            <person name="Kuo A."/>
            <person name="Salamov A."/>
            <person name="Lipzen A."/>
            <person name="Labutti K."/>
            <person name="Barry K."/>
            <person name="Miao Y."/>
            <person name="Rahimi M.J."/>
            <person name="Shen Q."/>
            <person name="Grigoriev I.V."/>
            <person name="Kubicek C.P."/>
            <person name="Druzhinina I.S."/>
        </authorList>
    </citation>
    <scope>NUCLEOTIDE SEQUENCE [LARGE SCALE GENOMIC DNA]</scope>
    <source>
        <strain evidence="8 9">CBS 433.97</strain>
    </source>
</reference>
<evidence type="ECO:0000259" key="7">
    <source>
        <dbReference type="PROSITE" id="PS51914"/>
    </source>
</evidence>
<dbReference type="PROSITE" id="PS51914">
    <property type="entry name" value="MRH"/>
    <property type="match status" value="1"/>
</dbReference>
<feature type="coiled-coil region" evidence="5">
    <location>
        <begin position="169"/>
        <end position="221"/>
    </location>
</feature>
<dbReference type="PANTHER" id="PTHR12630">
    <property type="entry name" value="N-LINKED OLIGOSACCHARIDE PROCESSING"/>
    <property type="match status" value="1"/>
</dbReference>
<dbReference type="InterPro" id="IPR028146">
    <property type="entry name" value="PRKCSH_N"/>
</dbReference>
<dbReference type="InterPro" id="IPR039794">
    <property type="entry name" value="Gtb1-like"/>
</dbReference>
<dbReference type="Pfam" id="PF12999">
    <property type="entry name" value="PRKCSH-like"/>
    <property type="match status" value="2"/>
</dbReference>
<dbReference type="EMBL" id="KZ679258">
    <property type="protein sequence ID" value="PTB44588.1"/>
    <property type="molecule type" value="Genomic_DNA"/>
</dbReference>
<name>A0A2T3ZIF1_TRIA4</name>
<evidence type="ECO:0000256" key="4">
    <source>
        <dbReference type="ARBA" id="ARBA00023157"/>
    </source>
</evidence>
<dbReference type="Gene3D" id="2.70.130.10">
    <property type="entry name" value="Mannose-6-phosphate receptor binding domain"/>
    <property type="match status" value="1"/>
</dbReference>
<keyword evidence="2 6" id="KW-0732">Signal</keyword>
<keyword evidence="5" id="KW-0175">Coiled coil</keyword>
<proteinExistence type="predicted"/>
<sequence>MQHPKSLALLGAVCSFTVAAAGSVPRGVGPEFVSYYQDKDVFTCISNPSIKISLDRVNDHSCDCPDGSDEPGTAACAFIDPLSPEQPLIGSPSGTTNATQSLPGFWCANKGHIGAYIPFSYVNDGICDYDVCCDGSEEYGHVNGVKCNDRCAEIGKEYRKLAEARRKSVEKASVIKQQMLKEAKQLRQEVERRVTILEQDKKNIEARKADLEQKYAEALKEDSNRVVKSEGAGGKLGVLVGLAKDRVEELREALRLVTEDREALRAKKNELEAILKQFKEDYNPNFNDEGVKAAVRSWEDYAAREASSDQSEFHESDINEILQEDDETNGVNWKAFDEFGEDTDVLLLLCVLLTLRAASVKVYNFNAYLPPFIRNVVQEKLRSIRKWLVENGLIAAAPSTGSESNEVRIAREYAEAADVDLRNKIRDLEADQSDLQKDYGPSDIFRAIKGKCAEIDSGEYTYEICWLDKTMQKSKKGHGSTNMGNFDRIDIEMADDDERVDGKSLGSGPRMVMRYNNGQTCWNGPQRRTDVWLGCAEKEEVWRVTEAEKCVYKMEVGTPAACEYEEDVKNSHNKDEL</sequence>
<dbReference type="Proteomes" id="UP000240493">
    <property type="component" value="Unassembled WGS sequence"/>
</dbReference>
<protein>
    <recommendedName>
        <fullName evidence="1">Glucosidase 2 subunit beta</fullName>
    </recommendedName>
</protein>
<gene>
    <name evidence="8" type="ORF">M441DRAFT_87544</name>
</gene>
<keyword evidence="9" id="KW-1185">Reference proteome</keyword>
<feature type="domain" description="MRH" evidence="7">
    <location>
        <begin position="450"/>
        <end position="564"/>
    </location>
</feature>
<dbReference type="OrthoDB" id="28322at2759"/>
<dbReference type="InterPro" id="IPR036607">
    <property type="entry name" value="PRKCSH"/>
</dbReference>
<feature type="signal peptide" evidence="6">
    <location>
        <begin position="1"/>
        <end position="21"/>
    </location>
</feature>
<evidence type="ECO:0000256" key="6">
    <source>
        <dbReference type="SAM" id="SignalP"/>
    </source>
</evidence>
<evidence type="ECO:0000256" key="5">
    <source>
        <dbReference type="SAM" id="Coils"/>
    </source>
</evidence>
<evidence type="ECO:0000313" key="8">
    <source>
        <dbReference type="EMBL" id="PTB44588.1"/>
    </source>
</evidence>
<evidence type="ECO:0000256" key="2">
    <source>
        <dbReference type="ARBA" id="ARBA00022729"/>
    </source>
</evidence>
<dbReference type="STRING" id="1042311.A0A2T3ZIF1"/>
<accession>A0A2T3ZIF1</accession>
<feature type="chain" id="PRO_5015560908" description="Glucosidase 2 subunit beta" evidence="6">
    <location>
        <begin position="22"/>
        <end position="577"/>
    </location>
</feature>
<keyword evidence="3" id="KW-0256">Endoplasmic reticulum</keyword>
<dbReference type="AlphaFoldDB" id="A0A2T3ZIF1"/>
<dbReference type="PANTHER" id="PTHR12630:SF1">
    <property type="entry name" value="GLUCOSIDASE 2 SUBUNIT BETA"/>
    <property type="match status" value="1"/>
</dbReference>
<feature type="coiled-coil region" evidence="5">
    <location>
        <begin position="247"/>
        <end position="281"/>
    </location>
</feature>
<dbReference type="SUPFAM" id="SSF50911">
    <property type="entry name" value="Mannose 6-phosphate receptor domain"/>
    <property type="match status" value="1"/>
</dbReference>
<evidence type="ECO:0000256" key="1">
    <source>
        <dbReference type="ARBA" id="ARBA00022387"/>
    </source>
</evidence>
<dbReference type="GO" id="GO:0017177">
    <property type="term" value="C:glucosidase II complex"/>
    <property type="evidence" value="ECO:0007669"/>
    <property type="project" value="TreeGrafter"/>
</dbReference>
<organism evidence="8 9">
    <name type="scientific">Trichoderma asperellum (strain ATCC 204424 / CBS 433.97 / NBRC 101777)</name>
    <dbReference type="NCBI Taxonomy" id="1042311"/>
    <lineage>
        <taxon>Eukaryota</taxon>
        <taxon>Fungi</taxon>
        <taxon>Dikarya</taxon>
        <taxon>Ascomycota</taxon>
        <taxon>Pezizomycotina</taxon>
        <taxon>Sordariomycetes</taxon>
        <taxon>Hypocreomycetidae</taxon>
        <taxon>Hypocreales</taxon>
        <taxon>Hypocreaceae</taxon>
        <taxon>Trichoderma</taxon>
    </lineage>
</organism>
<dbReference type="InterPro" id="IPR009011">
    <property type="entry name" value="Man6P_isomerase_rcpt-bd_dom_sf"/>
</dbReference>
<dbReference type="Pfam" id="PF13015">
    <property type="entry name" value="PRKCSH_1"/>
    <property type="match status" value="1"/>
</dbReference>
<evidence type="ECO:0000313" key="9">
    <source>
        <dbReference type="Proteomes" id="UP000240493"/>
    </source>
</evidence>
<dbReference type="InterPro" id="IPR044865">
    <property type="entry name" value="MRH_dom"/>
</dbReference>
<keyword evidence="4" id="KW-1015">Disulfide bond</keyword>
<evidence type="ECO:0000256" key="3">
    <source>
        <dbReference type="ARBA" id="ARBA00022824"/>
    </source>
</evidence>